<gene>
    <name evidence="17" type="ORF">HNY73_010306</name>
</gene>
<keyword evidence="4" id="KW-0677">Repeat</keyword>
<feature type="region of interest" description="Disordered" evidence="15">
    <location>
        <begin position="1"/>
        <end position="51"/>
    </location>
</feature>
<keyword evidence="18" id="KW-1185">Reference proteome</keyword>
<name>A0A8T0F0J8_ARGBR</name>
<evidence type="ECO:0000256" key="15">
    <source>
        <dbReference type="SAM" id="MobiDB-lite"/>
    </source>
</evidence>
<feature type="domain" description="C2H2-type" evidence="16">
    <location>
        <begin position="465"/>
        <end position="492"/>
    </location>
</feature>
<evidence type="ECO:0000256" key="11">
    <source>
        <dbReference type="ARBA" id="ARBA00023305"/>
    </source>
</evidence>
<dbReference type="EMBL" id="JABXBU010000030">
    <property type="protein sequence ID" value="KAF8784656.1"/>
    <property type="molecule type" value="Genomic_DNA"/>
</dbReference>
<evidence type="ECO:0000256" key="7">
    <source>
        <dbReference type="ARBA" id="ARBA00023015"/>
    </source>
</evidence>
<comment type="subcellular location">
    <subcellularLocation>
        <location evidence="1">Nucleus</location>
    </subcellularLocation>
</comment>
<dbReference type="FunFam" id="3.30.160.60:FF:002343">
    <property type="entry name" value="Zinc finger protein 33A"/>
    <property type="match status" value="1"/>
</dbReference>
<evidence type="ECO:0000256" key="5">
    <source>
        <dbReference type="ARBA" id="ARBA00022771"/>
    </source>
</evidence>
<evidence type="ECO:0000256" key="12">
    <source>
        <dbReference type="ARBA" id="ARBA00058744"/>
    </source>
</evidence>
<dbReference type="GO" id="GO:0005634">
    <property type="term" value="C:nucleus"/>
    <property type="evidence" value="ECO:0007669"/>
    <property type="project" value="UniProtKB-SubCell"/>
</dbReference>
<comment type="function">
    <text evidence="12">Transcription factor required for gene expression specific to photoreceptor cells.</text>
</comment>
<evidence type="ECO:0000256" key="14">
    <source>
        <dbReference type="PROSITE-ProRule" id="PRU00042"/>
    </source>
</evidence>
<dbReference type="FunFam" id="3.30.160.60:FF:000310">
    <property type="entry name" value="GLIS family zinc finger 2"/>
    <property type="match status" value="1"/>
</dbReference>
<dbReference type="Pfam" id="PF00096">
    <property type="entry name" value="zf-C2H2"/>
    <property type="match status" value="5"/>
</dbReference>
<protein>
    <recommendedName>
        <fullName evidence="13">Protein glass</fullName>
    </recommendedName>
</protein>
<keyword evidence="8" id="KW-0238">DNA-binding</keyword>
<evidence type="ECO:0000313" key="18">
    <source>
        <dbReference type="Proteomes" id="UP000807504"/>
    </source>
</evidence>
<feature type="region of interest" description="Disordered" evidence="15">
    <location>
        <begin position="379"/>
        <end position="404"/>
    </location>
</feature>
<feature type="compositionally biased region" description="Pro residues" evidence="15">
    <location>
        <begin position="383"/>
        <end position="393"/>
    </location>
</feature>
<dbReference type="PANTHER" id="PTHR16515:SF49">
    <property type="entry name" value="GASTRULA ZINC FINGER PROTEIN XLCGF49.1-LIKE-RELATED"/>
    <property type="match status" value="1"/>
</dbReference>
<dbReference type="SMART" id="SM00355">
    <property type="entry name" value="ZnF_C2H2"/>
    <property type="match status" value="5"/>
</dbReference>
<dbReference type="GO" id="GO:0007601">
    <property type="term" value="P:visual perception"/>
    <property type="evidence" value="ECO:0007669"/>
    <property type="project" value="UniProtKB-KW"/>
</dbReference>
<dbReference type="GO" id="GO:0006355">
    <property type="term" value="P:regulation of DNA-templated transcription"/>
    <property type="evidence" value="ECO:0007669"/>
    <property type="project" value="UniProtKB-ARBA"/>
</dbReference>
<keyword evidence="2" id="KW-0716">Sensory transduction</keyword>
<evidence type="ECO:0000256" key="8">
    <source>
        <dbReference type="ARBA" id="ARBA00023125"/>
    </source>
</evidence>
<dbReference type="InterPro" id="IPR050331">
    <property type="entry name" value="Zinc_finger"/>
</dbReference>
<keyword evidence="6" id="KW-0862">Zinc</keyword>
<sequence length="547" mass="58873">MDGAPPSYLPNNPSFLQDPWKSPQSFSPISNTAFDEAAEDKSCGEPQDFDCPRSPGVDLNINSFSFSPVDMEPLTSLFSFSTCSSPYKEYSGKDYKSHDTNDVYVSMKHALVHNNGSPVNGSAPSQTFAGQLSPLGAMSHNIYNQGLNRNISLEPNICSTVSPGHPLSSQSVPVSSSVTCNGYPQIQVSGSGSVGGGSGVFYTGDFTAAPASVQSHGAVFPAAMSVNLSMNMTMGVPSFGEHFVGTATSSVPTNHVQWTASHVPSSHYSSNGTPMVSSYGQPVQVQYNPSSPTHPTQGASGTYTFTAEFRPADSMSLPSVEREFSNCSSGLKTMSGSFYPCKHPSVTVESSQTNGSVMFKPKPRTIPTGRAACFPAGLATESPPIPSPSPLDPEPATMNEDSNSSGKLNLCRICGKTYARPSTLKTHMRTHSGERPYRCATCHKSFSQAANLTAHIRTHSGEKPFRCHVCDRRFSQSSSVTTHMRTHSGERPYRCYMCKKSFSDSSTLTKHLRIHSGEKPYQCKLCLLRFSQSGNLNRHMRVHAGSV</sequence>
<reference evidence="17" key="2">
    <citation type="submission" date="2020-06" db="EMBL/GenBank/DDBJ databases">
        <authorList>
            <person name="Sheffer M."/>
        </authorList>
    </citation>
    <scope>NUCLEOTIDE SEQUENCE</scope>
</reference>
<evidence type="ECO:0000256" key="6">
    <source>
        <dbReference type="ARBA" id="ARBA00022833"/>
    </source>
</evidence>
<dbReference type="SUPFAM" id="SSF57667">
    <property type="entry name" value="beta-beta-alpha zinc fingers"/>
    <property type="match status" value="3"/>
</dbReference>
<dbReference type="OrthoDB" id="8113227at2759"/>
<evidence type="ECO:0000256" key="1">
    <source>
        <dbReference type="ARBA" id="ARBA00004123"/>
    </source>
</evidence>
<evidence type="ECO:0000256" key="4">
    <source>
        <dbReference type="ARBA" id="ARBA00022737"/>
    </source>
</evidence>
<dbReference type="OMA" id="YRCYMCK"/>
<dbReference type="FunFam" id="3.30.160.60:FF:001159">
    <property type="entry name" value="Protein glass"/>
    <property type="match status" value="1"/>
</dbReference>
<keyword evidence="10" id="KW-0539">Nucleus</keyword>
<organism evidence="17 18">
    <name type="scientific">Argiope bruennichi</name>
    <name type="common">Wasp spider</name>
    <name type="synonym">Aranea bruennichi</name>
    <dbReference type="NCBI Taxonomy" id="94029"/>
    <lineage>
        <taxon>Eukaryota</taxon>
        <taxon>Metazoa</taxon>
        <taxon>Ecdysozoa</taxon>
        <taxon>Arthropoda</taxon>
        <taxon>Chelicerata</taxon>
        <taxon>Arachnida</taxon>
        <taxon>Araneae</taxon>
        <taxon>Araneomorphae</taxon>
        <taxon>Entelegynae</taxon>
        <taxon>Araneoidea</taxon>
        <taxon>Araneidae</taxon>
        <taxon>Argiope</taxon>
    </lineage>
</organism>
<evidence type="ECO:0000259" key="16">
    <source>
        <dbReference type="PROSITE" id="PS50157"/>
    </source>
</evidence>
<keyword evidence="5 14" id="KW-0863">Zinc-finger</keyword>
<keyword evidence="7" id="KW-0805">Transcription regulation</keyword>
<evidence type="ECO:0000256" key="2">
    <source>
        <dbReference type="ARBA" id="ARBA00022606"/>
    </source>
</evidence>
<dbReference type="GO" id="GO:0008270">
    <property type="term" value="F:zinc ion binding"/>
    <property type="evidence" value="ECO:0007669"/>
    <property type="project" value="UniProtKB-KW"/>
</dbReference>
<accession>A0A8T0F0J8</accession>
<keyword evidence="9" id="KW-0804">Transcription</keyword>
<feature type="domain" description="C2H2-type" evidence="16">
    <location>
        <begin position="521"/>
        <end position="547"/>
    </location>
</feature>
<keyword evidence="3" id="KW-0479">Metal-binding</keyword>
<evidence type="ECO:0000256" key="3">
    <source>
        <dbReference type="ARBA" id="ARBA00022723"/>
    </source>
</evidence>
<dbReference type="FunFam" id="3.30.160.60:FF:000875">
    <property type="entry name" value="zinc finger protein 236 isoform X7"/>
    <property type="match status" value="1"/>
</dbReference>
<dbReference type="AlphaFoldDB" id="A0A8T0F0J8"/>
<dbReference type="PROSITE" id="PS00028">
    <property type="entry name" value="ZINC_FINGER_C2H2_1"/>
    <property type="match status" value="5"/>
</dbReference>
<feature type="domain" description="C2H2-type" evidence="16">
    <location>
        <begin position="409"/>
        <end position="436"/>
    </location>
</feature>
<dbReference type="GO" id="GO:0003677">
    <property type="term" value="F:DNA binding"/>
    <property type="evidence" value="ECO:0007669"/>
    <property type="project" value="UniProtKB-KW"/>
</dbReference>
<keyword evidence="11" id="KW-0844">Vision</keyword>
<comment type="caution">
    <text evidence="17">The sequence shown here is derived from an EMBL/GenBank/DDBJ whole genome shotgun (WGS) entry which is preliminary data.</text>
</comment>
<evidence type="ECO:0000256" key="13">
    <source>
        <dbReference type="ARBA" id="ARBA00067600"/>
    </source>
</evidence>
<dbReference type="PANTHER" id="PTHR16515">
    <property type="entry name" value="PR DOMAIN ZINC FINGER PROTEIN"/>
    <property type="match status" value="1"/>
</dbReference>
<feature type="domain" description="C2H2-type" evidence="16">
    <location>
        <begin position="493"/>
        <end position="520"/>
    </location>
</feature>
<dbReference type="Proteomes" id="UP000807504">
    <property type="component" value="Unassembled WGS sequence"/>
</dbReference>
<dbReference type="Gene3D" id="3.30.160.60">
    <property type="entry name" value="Classic Zinc Finger"/>
    <property type="match status" value="5"/>
</dbReference>
<evidence type="ECO:0000313" key="17">
    <source>
        <dbReference type="EMBL" id="KAF8784656.1"/>
    </source>
</evidence>
<reference evidence="17" key="1">
    <citation type="journal article" date="2020" name="bioRxiv">
        <title>Chromosome-level reference genome of the European wasp spider Argiope bruennichi: a resource for studies on range expansion and evolutionary adaptation.</title>
        <authorList>
            <person name="Sheffer M.M."/>
            <person name="Hoppe A."/>
            <person name="Krehenwinkel H."/>
            <person name="Uhl G."/>
            <person name="Kuss A.W."/>
            <person name="Jensen L."/>
            <person name="Jensen C."/>
            <person name="Gillespie R.G."/>
            <person name="Hoff K.J."/>
            <person name="Prost S."/>
        </authorList>
    </citation>
    <scope>NUCLEOTIDE SEQUENCE</scope>
</reference>
<dbReference type="FunFam" id="3.30.160.60:FF:000065">
    <property type="entry name" value="B-cell CLL/lymphoma 6, member B"/>
    <property type="match status" value="1"/>
</dbReference>
<proteinExistence type="predicted"/>
<feature type="compositionally biased region" description="Polar residues" evidence="15">
    <location>
        <begin position="22"/>
        <end position="33"/>
    </location>
</feature>
<evidence type="ECO:0000256" key="9">
    <source>
        <dbReference type="ARBA" id="ARBA00023163"/>
    </source>
</evidence>
<dbReference type="PROSITE" id="PS50157">
    <property type="entry name" value="ZINC_FINGER_C2H2_2"/>
    <property type="match status" value="5"/>
</dbReference>
<feature type="domain" description="C2H2-type" evidence="16">
    <location>
        <begin position="437"/>
        <end position="464"/>
    </location>
</feature>
<evidence type="ECO:0000256" key="10">
    <source>
        <dbReference type="ARBA" id="ARBA00023242"/>
    </source>
</evidence>
<dbReference type="InterPro" id="IPR013087">
    <property type="entry name" value="Znf_C2H2_type"/>
</dbReference>
<dbReference type="InterPro" id="IPR036236">
    <property type="entry name" value="Znf_C2H2_sf"/>
</dbReference>